<organism evidence="1 2">
    <name type="scientific">Papilio xuthus</name>
    <name type="common">Asian swallowtail butterfly</name>
    <dbReference type="NCBI Taxonomy" id="66420"/>
    <lineage>
        <taxon>Eukaryota</taxon>
        <taxon>Metazoa</taxon>
        <taxon>Ecdysozoa</taxon>
        <taxon>Arthropoda</taxon>
        <taxon>Hexapoda</taxon>
        <taxon>Insecta</taxon>
        <taxon>Pterygota</taxon>
        <taxon>Neoptera</taxon>
        <taxon>Endopterygota</taxon>
        <taxon>Lepidoptera</taxon>
        <taxon>Glossata</taxon>
        <taxon>Ditrysia</taxon>
        <taxon>Papilionoidea</taxon>
        <taxon>Papilionidae</taxon>
        <taxon>Papilioninae</taxon>
        <taxon>Papilio</taxon>
    </lineage>
</organism>
<name>A0A194QBI2_PAPXU</name>
<sequence length="98" mass="10671">MTTRCNAMLTSGEMTAEAARFLSPRKFNAGSSGVANTAVSCATACTTHSTAHMYHNHITTLHYLIVGTTFTKLNQCEHLTMLITPVVGTIILWKQTLQ</sequence>
<protein>
    <submittedName>
        <fullName evidence="1">Uncharacterized protein</fullName>
    </submittedName>
</protein>
<dbReference type="AlphaFoldDB" id="A0A194QBI2"/>
<keyword evidence="2" id="KW-1185">Reference proteome</keyword>
<reference evidence="1 2" key="1">
    <citation type="journal article" date="2015" name="Nat. Commun.">
        <title>Outbred genome sequencing and CRISPR/Cas9 gene editing in butterflies.</title>
        <authorList>
            <person name="Li X."/>
            <person name="Fan D."/>
            <person name="Zhang W."/>
            <person name="Liu G."/>
            <person name="Zhang L."/>
            <person name="Zhao L."/>
            <person name="Fang X."/>
            <person name="Chen L."/>
            <person name="Dong Y."/>
            <person name="Chen Y."/>
            <person name="Ding Y."/>
            <person name="Zhao R."/>
            <person name="Feng M."/>
            <person name="Zhu Y."/>
            <person name="Feng Y."/>
            <person name="Jiang X."/>
            <person name="Zhu D."/>
            <person name="Xiang H."/>
            <person name="Feng X."/>
            <person name="Li S."/>
            <person name="Wang J."/>
            <person name="Zhang G."/>
            <person name="Kronforst M.R."/>
            <person name="Wang W."/>
        </authorList>
    </citation>
    <scope>NUCLEOTIDE SEQUENCE [LARGE SCALE GENOMIC DNA]</scope>
    <source>
        <strain evidence="1">Ya'a_city_454_Px</strain>
        <tissue evidence="1">Whole body</tissue>
    </source>
</reference>
<proteinExistence type="predicted"/>
<dbReference type="Proteomes" id="UP000053268">
    <property type="component" value="Unassembled WGS sequence"/>
</dbReference>
<accession>A0A194QBI2</accession>
<evidence type="ECO:0000313" key="1">
    <source>
        <dbReference type="EMBL" id="KPJ02903.1"/>
    </source>
</evidence>
<dbReference type="EMBL" id="KQ459220">
    <property type="protein sequence ID" value="KPJ02903.1"/>
    <property type="molecule type" value="Genomic_DNA"/>
</dbReference>
<evidence type="ECO:0000313" key="2">
    <source>
        <dbReference type="Proteomes" id="UP000053268"/>
    </source>
</evidence>
<gene>
    <name evidence="1" type="ORF">RR46_02830</name>
</gene>